<reference evidence="2 3" key="1">
    <citation type="submission" date="2017-05" db="EMBL/GenBank/DDBJ databases">
        <title>The genome sequence of Geobacillus thermocatenulatus DSM 730.</title>
        <authorList>
            <person name="Ramaloko W.T."/>
            <person name="Koen N."/>
            <person name="Polliack S."/>
            <person name="Aliyu H."/>
            <person name="Lebre P."/>
            <person name="Mohr T."/>
            <person name="Oswald F."/>
            <person name="Zwick M."/>
            <person name="Neumann A."/>
            <person name="Syldatk C."/>
            <person name="Cowan D."/>
            <person name="De Maayer P."/>
        </authorList>
    </citation>
    <scope>NUCLEOTIDE SEQUENCE [LARGE SCALE GENOMIC DNA]</scope>
    <source>
        <strain evidence="2 3">BGSC 93A1</strain>
    </source>
</reference>
<keyword evidence="1" id="KW-0805">Transcription regulation</keyword>
<name>A0A226QEL0_9BACL</name>
<dbReference type="GO" id="GO:0006071">
    <property type="term" value="P:glycerol metabolic process"/>
    <property type="evidence" value="ECO:0007669"/>
    <property type="project" value="UniProtKB-UniRule"/>
</dbReference>
<proteinExistence type="predicted"/>
<evidence type="ECO:0000313" key="2">
    <source>
        <dbReference type="EMBL" id="OXB89872.1"/>
    </source>
</evidence>
<keyword evidence="1" id="KW-0694">RNA-binding</keyword>
<dbReference type="SUPFAM" id="SSF110391">
    <property type="entry name" value="GlpP-like"/>
    <property type="match status" value="1"/>
</dbReference>
<dbReference type="Pfam" id="PF04309">
    <property type="entry name" value="G3P_antiterm"/>
    <property type="match status" value="1"/>
</dbReference>
<dbReference type="AlphaFoldDB" id="A0A226QEL0"/>
<sequence>MEAKQRIIPAIKTMKQFDAFLSSGYTIGVLLEVHIAQLKSIFAYARRHGKELIIHVDLVQGLSHDEHAAEYLCQEFRPHGLISTKAGVIMKARQKHVLAVQRIFLLDSHALEKSYQLIAKTNPDCIEVIPGAMPHIIREVKERTGKPIYAGGLIRTPADVEQALEAGAAAVTTSNETLWRHYDRPRGEEAGGSC</sequence>
<dbReference type="RefSeq" id="WP_047752899.1">
    <property type="nucleotide sequence ID" value="NZ_CP018058.1"/>
</dbReference>
<keyword evidence="1" id="KW-0319">Glycerol metabolism</keyword>
<comment type="function">
    <text evidence="1">Regulates expression of the glpD operon. In the presence of glycerol 3-phosphate (G3P) causes antitermination of transcription of glpD at the inverted repeat of the leader region to enhance its transcription. Binds and stabilizes glpD leader mRNA.</text>
</comment>
<protein>
    <recommendedName>
        <fullName evidence="1">Glycerol uptake operon antiterminator regulatory protein</fullName>
    </recommendedName>
</protein>
<dbReference type="EMBL" id="NEWK01000001">
    <property type="protein sequence ID" value="OXB89872.1"/>
    <property type="molecule type" value="Genomic_DNA"/>
</dbReference>
<dbReference type="PIRSF" id="PIRSF016897">
    <property type="entry name" value="GlpP"/>
    <property type="match status" value="1"/>
</dbReference>
<dbReference type="KEGG" id="gtm:GT3921_08725"/>
<keyword evidence="3" id="KW-1185">Reference proteome</keyword>
<dbReference type="GO" id="GO:0045893">
    <property type="term" value="P:positive regulation of DNA-templated transcription"/>
    <property type="evidence" value="ECO:0007669"/>
    <property type="project" value="TreeGrafter"/>
</dbReference>
<comment type="caution">
    <text evidence="2">The sequence shown here is derived from an EMBL/GenBank/DDBJ whole genome shotgun (WGS) entry which is preliminary data.</text>
</comment>
<dbReference type="InterPro" id="IPR006699">
    <property type="entry name" value="GlpP"/>
</dbReference>
<dbReference type="GO" id="GO:0003723">
    <property type="term" value="F:RNA binding"/>
    <property type="evidence" value="ECO:0007669"/>
    <property type="project" value="UniProtKB-KW"/>
</dbReference>
<organism evidence="2 3">
    <name type="scientific">Geobacillus thermocatenulatus</name>
    <dbReference type="NCBI Taxonomy" id="33938"/>
    <lineage>
        <taxon>Bacteria</taxon>
        <taxon>Bacillati</taxon>
        <taxon>Bacillota</taxon>
        <taxon>Bacilli</taxon>
        <taxon>Bacillales</taxon>
        <taxon>Anoxybacillaceae</taxon>
        <taxon>Geobacillus</taxon>
        <taxon>Geobacillus thermoleovorans group</taxon>
    </lineage>
</organism>
<dbReference type="Proteomes" id="UP000198378">
    <property type="component" value="Unassembled WGS sequence"/>
</dbReference>
<evidence type="ECO:0000256" key="1">
    <source>
        <dbReference type="PIRNR" id="PIRNR016897"/>
    </source>
</evidence>
<dbReference type="Gene3D" id="3.20.20.70">
    <property type="entry name" value="Aldolase class I"/>
    <property type="match status" value="1"/>
</dbReference>
<accession>A0A226QEL0</accession>
<gene>
    <name evidence="2" type="ORF">B9L19_07505</name>
</gene>
<keyword evidence="1" id="KW-0804">Transcription</keyword>
<dbReference type="GO" id="GO:0001072">
    <property type="term" value="F:transcription antitermination factor activity, RNA binding"/>
    <property type="evidence" value="ECO:0007669"/>
    <property type="project" value="TreeGrafter"/>
</dbReference>
<dbReference type="PANTHER" id="PTHR35787">
    <property type="entry name" value="GLYCEROL UPTAKE OPERON ANTITERMINATOR REGULATORY PROTEIN"/>
    <property type="match status" value="1"/>
</dbReference>
<evidence type="ECO:0000313" key="3">
    <source>
        <dbReference type="Proteomes" id="UP000198378"/>
    </source>
</evidence>
<dbReference type="InterPro" id="IPR013785">
    <property type="entry name" value="Aldolase_TIM"/>
</dbReference>
<dbReference type="PANTHER" id="PTHR35787:SF1">
    <property type="entry name" value="GLYCEROL UPTAKE OPERON ANTITERMINATOR REGULATORY PROTEIN"/>
    <property type="match status" value="1"/>
</dbReference>